<dbReference type="InterPro" id="IPR003615">
    <property type="entry name" value="HNH_nuc"/>
</dbReference>
<organism evidence="4">
    <name type="scientific">Hexamita inflata</name>
    <dbReference type="NCBI Taxonomy" id="28002"/>
    <lineage>
        <taxon>Eukaryota</taxon>
        <taxon>Metamonada</taxon>
        <taxon>Diplomonadida</taxon>
        <taxon>Hexamitidae</taxon>
        <taxon>Hexamitinae</taxon>
        <taxon>Hexamita</taxon>
    </lineage>
</organism>
<dbReference type="EMBL" id="CATOUU010000657">
    <property type="protein sequence ID" value="CAI9938878.1"/>
    <property type="molecule type" value="Genomic_DNA"/>
</dbReference>
<reference evidence="5 6" key="2">
    <citation type="submission" date="2024-07" db="EMBL/GenBank/DDBJ databases">
        <authorList>
            <person name="Akdeniz Z."/>
        </authorList>
    </citation>
    <scope>NUCLEOTIDE SEQUENCE [LARGE SCALE GENOMIC DNA]</scope>
</reference>
<evidence type="ECO:0000313" key="4">
    <source>
        <dbReference type="EMBL" id="CAI9938878.1"/>
    </source>
</evidence>
<feature type="domain" description="HNH nuclease" evidence="3">
    <location>
        <begin position="79"/>
        <end position="122"/>
    </location>
</feature>
<sequence length="214" mass="25600">MNKELSQSDYDEESNYSEEQSQEELIEEYRDIDDFENYEVSNLGQVRNKKTGRILKPYEDKDGYLTVGLYLNKIKKTCKIHRLVAQAFLENPNNYNEVDHVDCIKFNNNVQNLRWCSRSNNQKNKNSNNFGDKFIFVDQLPEDAVEVWYYSGHFFNDYYWSQTLNQLYFNNGVRIRQVIPKIQNIYYYCSCQSKQNDNIQMSMTKLQKGLFNNQ</sequence>
<keyword evidence="4" id="KW-0378">Hydrolase</keyword>
<dbReference type="Gene3D" id="3.90.75.20">
    <property type="match status" value="1"/>
</dbReference>
<dbReference type="GO" id="GO:0016788">
    <property type="term" value="F:hydrolase activity, acting on ester bonds"/>
    <property type="evidence" value="ECO:0007669"/>
    <property type="project" value="InterPro"/>
</dbReference>
<keyword evidence="4" id="KW-0255">Endonuclease</keyword>
<protein>
    <submittedName>
        <fullName evidence="4 5">HNH endonuclease</fullName>
    </submittedName>
</protein>
<evidence type="ECO:0000259" key="3">
    <source>
        <dbReference type="Pfam" id="PF13392"/>
    </source>
</evidence>
<dbReference type="AlphaFoldDB" id="A0AA86UFN2"/>
<feature type="domain" description="NUMOD4" evidence="2">
    <location>
        <begin position="27"/>
        <end position="70"/>
    </location>
</feature>
<keyword evidence="4" id="KW-0540">Nuclease</keyword>
<name>A0AA86UFN2_9EUKA</name>
<feature type="compositionally biased region" description="Acidic residues" evidence="1">
    <location>
        <begin position="9"/>
        <end position="24"/>
    </location>
</feature>
<dbReference type="EMBL" id="CAXDID020000158">
    <property type="protein sequence ID" value="CAL6043837.1"/>
    <property type="molecule type" value="Genomic_DNA"/>
</dbReference>
<dbReference type="Proteomes" id="UP001642409">
    <property type="component" value="Unassembled WGS sequence"/>
</dbReference>
<gene>
    <name evidence="4" type="ORF">HINF_LOCUS26523</name>
    <name evidence="5" type="ORF">HINF_LOCUS40268</name>
</gene>
<dbReference type="InterPro" id="IPR044925">
    <property type="entry name" value="His-Me_finger_sf"/>
</dbReference>
<evidence type="ECO:0000259" key="2">
    <source>
        <dbReference type="Pfam" id="PF07463"/>
    </source>
</evidence>
<reference evidence="4" key="1">
    <citation type="submission" date="2023-06" db="EMBL/GenBank/DDBJ databases">
        <authorList>
            <person name="Kurt Z."/>
        </authorList>
    </citation>
    <scope>NUCLEOTIDE SEQUENCE</scope>
</reference>
<evidence type="ECO:0000313" key="5">
    <source>
        <dbReference type="EMBL" id="CAL6043837.1"/>
    </source>
</evidence>
<dbReference type="SUPFAM" id="SSF54060">
    <property type="entry name" value="His-Me finger endonucleases"/>
    <property type="match status" value="1"/>
</dbReference>
<proteinExistence type="predicted"/>
<dbReference type="Pfam" id="PF07463">
    <property type="entry name" value="NUMOD4"/>
    <property type="match status" value="1"/>
</dbReference>
<evidence type="ECO:0000256" key="1">
    <source>
        <dbReference type="SAM" id="MobiDB-lite"/>
    </source>
</evidence>
<accession>A0AA86UFN2</accession>
<dbReference type="InterPro" id="IPR010902">
    <property type="entry name" value="NUMOD4"/>
</dbReference>
<evidence type="ECO:0000313" key="6">
    <source>
        <dbReference type="Proteomes" id="UP001642409"/>
    </source>
</evidence>
<feature type="region of interest" description="Disordered" evidence="1">
    <location>
        <begin position="1"/>
        <end position="24"/>
    </location>
</feature>
<comment type="caution">
    <text evidence="4">The sequence shown here is derived from an EMBL/GenBank/DDBJ whole genome shotgun (WGS) entry which is preliminary data.</text>
</comment>
<dbReference type="GO" id="GO:0004519">
    <property type="term" value="F:endonuclease activity"/>
    <property type="evidence" value="ECO:0007669"/>
    <property type="project" value="UniProtKB-KW"/>
</dbReference>
<dbReference type="Pfam" id="PF13392">
    <property type="entry name" value="HNH_3"/>
    <property type="match status" value="1"/>
</dbReference>
<keyword evidence="6" id="KW-1185">Reference proteome</keyword>